<dbReference type="PANTHER" id="PTHR34463">
    <property type="entry name" value="GLYCINE-RICH PROTEIN"/>
    <property type="match status" value="1"/>
</dbReference>
<feature type="chain" id="PRO_5046933022" description="Glycine-rich protein" evidence="2">
    <location>
        <begin position="20"/>
        <end position="115"/>
    </location>
</feature>
<organism evidence="3 4">
    <name type="scientific">Brassica napus</name>
    <name type="common">Rape</name>
    <dbReference type="NCBI Taxonomy" id="3708"/>
    <lineage>
        <taxon>Eukaryota</taxon>
        <taxon>Viridiplantae</taxon>
        <taxon>Streptophyta</taxon>
        <taxon>Embryophyta</taxon>
        <taxon>Tracheophyta</taxon>
        <taxon>Spermatophyta</taxon>
        <taxon>Magnoliopsida</taxon>
        <taxon>eudicotyledons</taxon>
        <taxon>Gunneridae</taxon>
        <taxon>Pentapetalae</taxon>
        <taxon>rosids</taxon>
        <taxon>malvids</taxon>
        <taxon>Brassicales</taxon>
        <taxon>Brassicaceae</taxon>
        <taxon>Brassiceae</taxon>
        <taxon>Brassica</taxon>
    </lineage>
</organism>
<protein>
    <recommendedName>
        <fullName evidence="5">Glycine-rich protein</fullName>
    </recommendedName>
</protein>
<name>A0ABQ8BLB7_BRANA</name>
<evidence type="ECO:0000313" key="3">
    <source>
        <dbReference type="EMBL" id="KAH0905595.1"/>
    </source>
</evidence>
<accession>A0ABQ8BLB7</accession>
<evidence type="ECO:0000256" key="1">
    <source>
        <dbReference type="SAM" id="MobiDB-lite"/>
    </source>
</evidence>
<feature type="region of interest" description="Disordered" evidence="1">
    <location>
        <begin position="27"/>
        <end position="60"/>
    </location>
</feature>
<gene>
    <name evidence="3" type="ORF">HID58_037422</name>
</gene>
<keyword evidence="2" id="KW-0732">Signal</keyword>
<feature type="compositionally biased region" description="Basic and acidic residues" evidence="1">
    <location>
        <begin position="29"/>
        <end position="39"/>
    </location>
</feature>
<evidence type="ECO:0000313" key="4">
    <source>
        <dbReference type="Proteomes" id="UP000824890"/>
    </source>
</evidence>
<comment type="caution">
    <text evidence="3">The sequence shown here is derived from an EMBL/GenBank/DDBJ whole genome shotgun (WGS) entry which is preliminary data.</text>
</comment>
<dbReference type="Proteomes" id="UP000824890">
    <property type="component" value="Unassembled WGS sequence"/>
</dbReference>
<evidence type="ECO:0008006" key="5">
    <source>
        <dbReference type="Google" id="ProtNLM"/>
    </source>
</evidence>
<sequence>MSRVLSVVCVLLTMSFVHARARQVPGEFDEGKTTTREDTATTVVHANAADQSPPKSPSDKKCIGKVGGIGGFAGVGGYAGVGGLGMPLIGGLGGIGKYGGIGGAAGIGGFKGLGY</sequence>
<proteinExistence type="predicted"/>
<keyword evidence="4" id="KW-1185">Reference proteome</keyword>
<dbReference type="PANTHER" id="PTHR34463:SF12">
    <property type="entry name" value="GLYCINE-RICH PROTEIN"/>
    <property type="match status" value="1"/>
</dbReference>
<dbReference type="EMBL" id="JAGKQM010000010">
    <property type="protein sequence ID" value="KAH0905595.1"/>
    <property type="molecule type" value="Genomic_DNA"/>
</dbReference>
<feature type="signal peptide" evidence="2">
    <location>
        <begin position="1"/>
        <end position="19"/>
    </location>
</feature>
<reference evidence="3 4" key="1">
    <citation type="submission" date="2021-05" db="EMBL/GenBank/DDBJ databases">
        <title>Genome Assembly of Synthetic Allotetraploid Brassica napus Reveals Homoeologous Exchanges between Subgenomes.</title>
        <authorList>
            <person name="Davis J.T."/>
        </authorList>
    </citation>
    <scope>NUCLEOTIDE SEQUENCE [LARGE SCALE GENOMIC DNA]</scope>
    <source>
        <strain evidence="4">cv. Da-Ae</strain>
        <tissue evidence="3">Seedling</tissue>
    </source>
</reference>
<evidence type="ECO:0000256" key="2">
    <source>
        <dbReference type="SAM" id="SignalP"/>
    </source>
</evidence>